<dbReference type="EMBL" id="JBHSOZ010000003">
    <property type="protein sequence ID" value="MFC5712969.1"/>
    <property type="molecule type" value="Genomic_DNA"/>
</dbReference>
<comment type="subcellular location">
    <subcellularLocation>
        <location evidence="4">Cell membrane</location>
    </subcellularLocation>
    <subcellularLocation>
        <location evidence="1">Membrane</location>
        <topology evidence="1">Multi-pass membrane protein</topology>
    </subcellularLocation>
</comment>
<keyword evidence="5" id="KW-1133">Transmembrane helix</keyword>
<feature type="transmembrane region" description="Helical" evidence="5">
    <location>
        <begin position="441"/>
        <end position="465"/>
    </location>
</feature>
<dbReference type="InterPro" id="IPR050768">
    <property type="entry name" value="UPF0353/GerABKA_families"/>
</dbReference>
<gene>
    <name evidence="6" type="ORF">ACFPU1_09255</name>
</gene>
<dbReference type="PANTHER" id="PTHR22550:SF5">
    <property type="entry name" value="LEUCINE ZIPPER PROTEIN 4"/>
    <property type="match status" value="1"/>
</dbReference>
<dbReference type="Pfam" id="PF03323">
    <property type="entry name" value="GerA"/>
    <property type="match status" value="1"/>
</dbReference>
<feature type="transmembrane region" description="Helical" evidence="5">
    <location>
        <begin position="382"/>
        <end position="401"/>
    </location>
</feature>
<dbReference type="PANTHER" id="PTHR22550">
    <property type="entry name" value="SPORE GERMINATION PROTEIN"/>
    <property type="match status" value="1"/>
</dbReference>
<evidence type="ECO:0000313" key="7">
    <source>
        <dbReference type="Proteomes" id="UP001596142"/>
    </source>
</evidence>
<dbReference type="RefSeq" id="WP_385940328.1">
    <property type="nucleotide sequence ID" value="NZ_JBHSOZ010000003.1"/>
</dbReference>
<proteinExistence type="inferred from homology"/>
<keyword evidence="3 4" id="KW-0472">Membrane</keyword>
<evidence type="ECO:0000256" key="2">
    <source>
        <dbReference type="ARBA" id="ARBA00005278"/>
    </source>
</evidence>
<feature type="transmembrane region" description="Helical" evidence="5">
    <location>
        <begin position="315"/>
        <end position="337"/>
    </location>
</feature>
<evidence type="ECO:0000256" key="3">
    <source>
        <dbReference type="ARBA" id="ARBA00023136"/>
    </source>
</evidence>
<feature type="transmembrane region" description="Helical" evidence="5">
    <location>
        <begin position="407"/>
        <end position="429"/>
    </location>
</feature>
<evidence type="ECO:0000313" key="6">
    <source>
        <dbReference type="EMBL" id="MFC5712969.1"/>
    </source>
</evidence>
<sequence>MKTLLQRRKFLRNQLKETAPKPKNDLDLCFSGDLKKDSSFIKEAIGSSEEINQRYFGVAGKRKACLFFLEGLADEQLIDRDILRPLMEMDETLLEKYNETGLLAEISSHILPVSSVEAEGQLDSLLDNFFSGHTVLIIDGCKQALTIEAISFTERSVEQPETEVVVRGPRDGFTENIETNVMLLRRRLKDPNLTFEYEKVGERSKTRLSIGYIKGLADENVIEEIKYRIQCIEFDNIQELGMVEEFIKDNQLSIFPTSLYTERPDKAASFLSSGHVALLLDGTPYAMIQPILFQHFFKSPEDYYENWIISTLIRILRTGAVFIAVFLPALYIALVSFHQGMIPTTLALSIAASREGVPFPSFMEAIIMEITLELLREAGIRLPRMVGQTIGIVGGIVIGDAAVRAGIVSPIMIIVVALTAIASFTLPVYNISIAFRILRFAFMLSAAFLGLYGIIIGLIIVFIHLSSLKSFGSHYLSPFSPFRFLEWGDMVLRLPLSNFQRRSEEPPIKDKLRQKT</sequence>
<accession>A0ABW0YS89</accession>
<keyword evidence="7" id="KW-1185">Reference proteome</keyword>
<dbReference type="Proteomes" id="UP001596142">
    <property type="component" value="Unassembled WGS sequence"/>
</dbReference>
<dbReference type="InterPro" id="IPR004995">
    <property type="entry name" value="Spore_Ger"/>
</dbReference>
<protein>
    <submittedName>
        <fullName evidence="6">Spore germination protein</fullName>
    </submittedName>
</protein>
<comment type="caution">
    <text evidence="6">The sequence shown here is derived from an EMBL/GenBank/DDBJ whole genome shotgun (WGS) entry which is preliminary data.</text>
</comment>
<dbReference type="PIRSF" id="PIRSF005690">
    <property type="entry name" value="GerBA"/>
    <property type="match status" value="1"/>
</dbReference>
<reference evidence="7" key="1">
    <citation type="journal article" date="2019" name="Int. J. Syst. Evol. Microbiol.">
        <title>The Global Catalogue of Microorganisms (GCM) 10K type strain sequencing project: providing services to taxonomists for standard genome sequencing and annotation.</title>
        <authorList>
            <consortium name="The Broad Institute Genomics Platform"/>
            <consortium name="The Broad Institute Genome Sequencing Center for Infectious Disease"/>
            <person name="Wu L."/>
            <person name="Ma J."/>
        </authorList>
    </citation>
    <scope>NUCLEOTIDE SEQUENCE [LARGE SCALE GENOMIC DNA]</scope>
    <source>
        <strain evidence="7">CECT 7184</strain>
    </source>
</reference>
<evidence type="ECO:0000256" key="4">
    <source>
        <dbReference type="PIRNR" id="PIRNR005690"/>
    </source>
</evidence>
<comment type="similarity">
    <text evidence="2 4">Belongs to the GerABKA family.</text>
</comment>
<name>A0ABW0YS89_9BACI</name>
<evidence type="ECO:0000256" key="5">
    <source>
        <dbReference type="SAM" id="Phobius"/>
    </source>
</evidence>
<keyword evidence="5" id="KW-0812">Transmembrane</keyword>
<evidence type="ECO:0000256" key="1">
    <source>
        <dbReference type="ARBA" id="ARBA00004141"/>
    </source>
</evidence>
<organism evidence="6 7">
    <name type="scientific">Thalassorhabdus alkalitolerans</name>
    <dbReference type="NCBI Taxonomy" id="2282697"/>
    <lineage>
        <taxon>Bacteria</taxon>
        <taxon>Bacillati</taxon>
        <taxon>Bacillota</taxon>
        <taxon>Bacilli</taxon>
        <taxon>Bacillales</taxon>
        <taxon>Bacillaceae</taxon>
        <taxon>Thalassorhabdus</taxon>
    </lineage>
</organism>